<accession>A0A0B7AZR9</accession>
<proteinExistence type="predicted"/>
<sequence length="68" mass="7037">MILVDAREIVLYETLSAGGVQSLPTQTEGIGKPGATLSAGGVPSLPTQTEPHGETRCNALSRWCAISV</sequence>
<evidence type="ECO:0000256" key="1">
    <source>
        <dbReference type="SAM" id="MobiDB-lite"/>
    </source>
</evidence>
<gene>
    <name evidence="2" type="primary">ORF151858</name>
</gene>
<name>A0A0B7AZR9_9EUPU</name>
<reference evidence="2" key="1">
    <citation type="submission" date="2014-12" db="EMBL/GenBank/DDBJ databases">
        <title>Insight into the proteome of Arion vulgaris.</title>
        <authorList>
            <person name="Aradska J."/>
            <person name="Bulat T."/>
            <person name="Smidak R."/>
            <person name="Sarate P."/>
            <person name="Gangsoo J."/>
            <person name="Sialana F."/>
            <person name="Bilban M."/>
            <person name="Lubec G."/>
        </authorList>
    </citation>
    <scope>NUCLEOTIDE SEQUENCE</scope>
    <source>
        <tissue evidence="2">Skin</tissue>
    </source>
</reference>
<organism evidence="2">
    <name type="scientific">Arion vulgaris</name>
    <dbReference type="NCBI Taxonomy" id="1028688"/>
    <lineage>
        <taxon>Eukaryota</taxon>
        <taxon>Metazoa</taxon>
        <taxon>Spiralia</taxon>
        <taxon>Lophotrochozoa</taxon>
        <taxon>Mollusca</taxon>
        <taxon>Gastropoda</taxon>
        <taxon>Heterobranchia</taxon>
        <taxon>Euthyneura</taxon>
        <taxon>Panpulmonata</taxon>
        <taxon>Eupulmonata</taxon>
        <taxon>Stylommatophora</taxon>
        <taxon>Helicina</taxon>
        <taxon>Arionoidea</taxon>
        <taxon>Arionidae</taxon>
        <taxon>Arion</taxon>
    </lineage>
</organism>
<protein>
    <submittedName>
        <fullName evidence="2">Uncharacterized protein</fullName>
    </submittedName>
</protein>
<feature type="non-terminal residue" evidence="2">
    <location>
        <position position="68"/>
    </location>
</feature>
<dbReference type="AlphaFoldDB" id="A0A0B7AZR9"/>
<feature type="region of interest" description="Disordered" evidence="1">
    <location>
        <begin position="24"/>
        <end position="54"/>
    </location>
</feature>
<dbReference type="EMBL" id="HACG01039242">
    <property type="protein sequence ID" value="CEK86107.1"/>
    <property type="molecule type" value="Transcribed_RNA"/>
</dbReference>
<evidence type="ECO:0000313" key="2">
    <source>
        <dbReference type="EMBL" id="CEK86107.1"/>
    </source>
</evidence>